<dbReference type="RefSeq" id="XP_009026475.1">
    <property type="nucleotide sequence ID" value="XM_009028227.1"/>
</dbReference>
<dbReference type="AlphaFoldDB" id="T1G6H9"/>
<keyword evidence="8 13" id="KW-0249">Electron transport</keyword>
<dbReference type="InParanoid" id="T1G6H9"/>
<dbReference type="FunCoup" id="T1G6H9">
    <property type="interactions" value="426"/>
</dbReference>
<keyword evidence="5 13" id="KW-0679">Respiratory chain</keyword>
<dbReference type="HOGENOM" id="CLU_156007_2_0_1"/>
<evidence type="ECO:0000256" key="10">
    <source>
        <dbReference type="ARBA" id="ARBA00023128"/>
    </source>
</evidence>
<dbReference type="STRING" id="6412.T1G6H9"/>
<evidence type="ECO:0000256" key="9">
    <source>
        <dbReference type="ARBA" id="ARBA00022989"/>
    </source>
</evidence>
<evidence type="ECO:0000313" key="16">
    <source>
        <dbReference type="Proteomes" id="UP000015101"/>
    </source>
</evidence>
<comment type="function">
    <text evidence="13">Component of the ubiquinol-cytochrome c oxidoreductase, a multisubunit transmembrane complex that is part of the mitochondrial electron transport chain which drives oxidative phosphorylation. The complex plays an important role in the uptake of multiple carbon sources present in different host niches.</text>
</comment>
<dbReference type="Pfam" id="PF02939">
    <property type="entry name" value="UcrQ"/>
    <property type="match status" value="1"/>
</dbReference>
<keyword evidence="16" id="KW-1185">Reference proteome</keyword>
<sequence length="83" mass="9612">MGRHFGSLGIKVNGLIYYSLSPHEQRAFAGYLTKTIPNTLRRIKESILPVILPSFATYVLYDWAEKENVRRARKNPKDFENDV</sequence>
<reference evidence="16" key="1">
    <citation type="submission" date="2012-12" db="EMBL/GenBank/DDBJ databases">
        <authorList>
            <person name="Hellsten U."/>
            <person name="Grimwood J."/>
            <person name="Chapman J.A."/>
            <person name="Shapiro H."/>
            <person name="Aerts A."/>
            <person name="Otillar R.P."/>
            <person name="Terry A.Y."/>
            <person name="Boore J.L."/>
            <person name="Simakov O."/>
            <person name="Marletaz F."/>
            <person name="Cho S.-J."/>
            <person name="Edsinger-Gonzales E."/>
            <person name="Havlak P."/>
            <person name="Kuo D.-H."/>
            <person name="Larsson T."/>
            <person name="Lv J."/>
            <person name="Arendt D."/>
            <person name="Savage R."/>
            <person name="Osoegawa K."/>
            <person name="de Jong P."/>
            <person name="Lindberg D.R."/>
            <person name="Seaver E.C."/>
            <person name="Weisblat D.A."/>
            <person name="Putnam N.H."/>
            <person name="Grigoriev I.V."/>
            <person name="Rokhsar D.S."/>
        </authorList>
    </citation>
    <scope>NUCLEOTIDE SEQUENCE</scope>
</reference>
<dbReference type="EnsemblMetazoa" id="HelroT86839">
    <property type="protein sequence ID" value="HelroP86839"/>
    <property type="gene ID" value="HelroG86839"/>
</dbReference>
<evidence type="ECO:0000256" key="7">
    <source>
        <dbReference type="ARBA" id="ARBA00022792"/>
    </source>
</evidence>
<dbReference type="CTD" id="20216676"/>
<dbReference type="PANTHER" id="PTHR12119">
    <property type="entry name" value="UBIQUINOL-CYTOCHROME C REDUCTASE COMPLEX UBIQUINONE-BINDING PROTEIN QP-C"/>
    <property type="match status" value="1"/>
</dbReference>
<keyword evidence="9" id="KW-1133">Transmembrane helix</keyword>
<dbReference type="OMA" id="GVPNMFR"/>
<evidence type="ECO:0000256" key="3">
    <source>
        <dbReference type="ARBA" id="ARBA00016324"/>
    </source>
</evidence>
<accession>T1G6H9</accession>
<proteinExistence type="inferred from homology"/>
<comment type="similarity">
    <text evidence="2 13">Belongs to the UQCRQ/QCR8 family.</text>
</comment>
<dbReference type="Proteomes" id="UP000015101">
    <property type="component" value="Unassembled WGS sequence"/>
</dbReference>
<keyword evidence="10 13" id="KW-0496">Mitochondrion</keyword>
<gene>
    <name evidence="15" type="primary">20216676</name>
    <name evidence="14" type="ORF">HELRODRAFT_86839</name>
</gene>
<dbReference type="PANTHER" id="PTHR12119:SF2">
    <property type="entry name" value="CYTOCHROME B-C1 COMPLEX SUBUNIT 8"/>
    <property type="match status" value="1"/>
</dbReference>
<dbReference type="GO" id="GO:0006122">
    <property type="term" value="P:mitochondrial electron transport, ubiquinol to cytochrome c"/>
    <property type="evidence" value="ECO:0000318"/>
    <property type="project" value="GO_Central"/>
</dbReference>
<keyword evidence="7 13" id="KW-0999">Mitochondrion inner membrane</keyword>
<comment type="subcellular location">
    <subcellularLocation>
        <location evidence="1 13">Mitochondrion inner membrane</location>
        <topology evidence="1 13">Single-pass membrane protein</topology>
    </subcellularLocation>
</comment>
<evidence type="ECO:0000256" key="4">
    <source>
        <dbReference type="ARBA" id="ARBA00022448"/>
    </source>
</evidence>
<dbReference type="eggNOG" id="KOG4116">
    <property type="taxonomic scope" value="Eukaryota"/>
</dbReference>
<evidence type="ECO:0000256" key="6">
    <source>
        <dbReference type="ARBA" id="ARBA00022692"/>
    </source>
</evidence>
<comment type="subunit">
    <text evidence="12 13">Component of the ubiquinol-cytochrome c oxidoreductase (cytochrome b-c1 complex, complex III, CIII), a multisubunit enzyme composed of 11 subunits. The complex is composed of 3 respiratory subunits cytochrome b, cytochrome c1 and Rieske protein UQCRFS1, 2 core protein subunits UQCRC1/QCR1 and UQCRC2/QCR2, and 6 low-molecular weight protein subunits UQCRH/QCR6, UQCRB/QCR7, UQCRQ/QCR8, UQCR10/QCR9, UQCR11/QCR10 and subunit 9, the cleavage product of Rieske protein UQCRFS1. The complex exists as an obligatory dimer and forms supercomplexes (SCs) in the inner mitochondrial membrane with NADH-ubiquinone oxidoreductase (complex I, CI) and cytochrome c oxidase (complex IV, CIV), resulting in different assemblies (supercomplex SCI(1)III(2)IV(1) and megacomplex MCI(2)III(2)IV(2)). Interacts with UQCC6.</text>
</comment>
<keyword evidence="11" id="KW-0472">Membrane</keyword>
<dbReference type="GeneID" id="20216676"/>
<dbReference type="OrthoDB" id="6683853at2759"/>
<evidence type="ECO:0000256" key="11">
    <source>
        <dbReference type="ARBA" id="ARBA00023136"/>
    </source>
</evidence>
<evidence type="ECO:0000313" key="15">
    <source>
        <dbReference type="EnsemblMetazoa" id="HelroP86839"/>
    </source>
</evidence>
<dbReference type="Gene3D" id="1.20.5.210">
    <property type="entry name" value="Cytochrome b-c1 complex subunit 8"/>
    <property type="match status" value="1"/>
</dbReference>
<dbReference type="FunFam" id="1.20.5.210:FF:000001">
    <property type="entry name" value="Cytochrome b-c1 complex subunit 8"/>
    <property type="match status" value="1"/>
</dbReference>
<evidence type="ECO:0000256" key="8">
    <source>
        <dbReference type="ARBA" id="ARBA00022982"/>
    </source>
</evidence>
<dbReference type="InterPro" id="IPR036642">
    <property type="entry name" value="Cyt_bc1_su8_sf"/>
</dbReference>
<evidence type="ECO:0000256" key="1">
    <source>
        <dbReference type="ARBA" id="ARBA00004434"/>
    </source>
</evidence>
<dbReference type="EMBL" id="KB097528">
    <property type="protein sequence ID" value="ESN95339.1"/>
    <property type="molecule type" value="Genomic_DNA"/>
</dbReference>
<evidence type="ECO:0000256" key="2">
    <source>
        <dbReference type="ARBA" id="ARBA00007668"/>
    </source>
</evidence>
<evidence type="ECO:0000256" key="5">
    <source>
        <dbReference type="ARBA" id="ARBA00022660"/>
    </source>
</evidence>
<organism evidence="15 16">
    <name type="scientific">Helobdella robusta</name>
    <name type="common">Californian leech</name>
    <dbReference type="NCBI Taxonomy" id="6412"/>
    <lineage>
        <taxon>Eukaryota</taxon>
        <taxon>Metazoa</taxon>
        <taxon>Spiralia</taxon>
        <taxon>Lophotrochozoa</taxon>
        <taxon>Annelida</taxon>
        <taxon>Clitellata</taxon>
        <taxon>Hirudinea</taxon>
        <taxon>Rhynchobdellida</taxon>
        <taxon>Glossiphoniidae</taxon>
        <taxon>Helobdella</taxon>
    </lineage>
</organism>
<reference evidence="14 16" key="2">
    <citation type="journal article" date="2013" name="Nature">
        <title>Insights into bilaterian evolution from three spiralian genomes.</title>
        <authorList>
            <person name="Simakov O."/>
            <person name="Marletaz F."/>
            <person name="Cho S.J."/>
            <person name="Edsinger-Gonzales E."/>
            <person name="Havlak P."/>
            <person name="Hellsten U."/>
            <person name="Kuo D.H."/>
            <person name="Larsson T."/>
            <person name="Lv J."/>
            <person name="Arendt D."/>
            <person name="Savage R."/>
            <person name="Osoegawa K."/>
            <person name="de Jong P."/>
            <person name="Grimwood J."/>
            <person name="Chapman J.A."/>
            <person name="Shapiro H."/>
            <person name="Aerts A."/>
            <person name="Otillar R.P."/>
            <person name="Terry A.Y."/>
            <person name="Boore J.L."/>
            <person name="Grigoriev I.V."/>
            <person name="Lindberg D.R."/>
            <person name="Seaver E.C."/>
            <person name="Weisblat D.A."/>
            <person name="Putnam N.H."/>
            <person name="Rokhsar D.S."/>
        </authorList>
    </citation>
    <scope>NUCLEOTIDE SEQUENCE</scope>
</reference>
<dbReference type="GO" id="GO:0045275">
    <property type="term" value="C:respiratory chain complex III"/>
    <property type="evidence" value="ECO:0000318"/>
    <property type="project" value="GO_Central"/>
</dbReference>
<dbReference type="GO" id="GO:0005743">
    <property type="term" value="C:mitochondrial inner membrane"/>
    <property type="evidence" value="ECO:0007669"/>
    <property type="project" value="UniProtKB-SubCell"/>
</dbReference>
<keyword evidence="4 13" id="KW-0813">Transport</keyword>
<dbReference type="KEGG" id="hro:HELRODRAFT_86839"/>
<name>T1G6H9_HELRO</name>
<keyword evidence="6" id="KW-0812">Transmembrane</keyword>
<evidence type="ECO:0000313" key="14">
    <source>
        <dbReference type="EMBL" id="ESN95339.1"/>
    </source>
</evidence>
<reference evidence="15" key="3">
    <citation type="submission" date="2015-06" db="UniProtKB">
        <authorList>
            <consortium name="EnsemblMetazoa"/>
        </authorList>
    </citation>
    <scope>IDENTIFICATION</scope>
</reference>
<dbReference type="SUPFAM" id="SSF81508">
    <property type="entry name" value="Ubiquinone-binding protein QP-C of cytochrome bc1 complex (Ubiquinol-cytochrome c reductase)"/>
    <property type="match status" value="1"/>
</dbReference>
<dbReference type="EMBL" id="AMQM01006829">
    <property type="status" value="NOT_ANNOTATED_CDS"/>
    <property type="molecule type" value="Genomic_DNA"/>
</dbReference>
<evidence type="ECO:0000256" key="13">
    <source>
        <dbReference type="RuleBase" id="RU368118"/>
    </source>
</evidence>
<dbReference type="InterPro" id="IPR004205">
    <property type="entry name" value="Cyt_bc1_su8"/>
</dbReference>
<protein>
    <recommendedName>
        <fullName evidence="3 13">Cytochrome b-c1 complex subunit 8</fullName>
    </recommendedName>
    <alternativeName>
        <fullName evidence="13">Complex III subunit 8</fullName>
    </alternativeName>
</protein>
<evidence type="ECO:0000256" key="12">
    <source>
        <dbReference type="ARBA" id="ARBA00047105"/>
    </source>
</evidence>